<dbReference type="AlphaFoldDB" id="A0A402CBV4"/>
<dbReference type="Proteomes" id="UP000287519">
    <property type="component" value="Unassembled WGS sequence"/>
</dbReference>
<proteinExistence type="predicted"/>
<protein>
    <submittedName>
        <fullName evidence="2">Uncharacterized protein</fullName>
    </submittedName>
</protein>
<feature type="compositionally biased region" description="Basic and acidic residues" evidence="1">
    <location>
        <begin position="12"/>
        <end position="21"/>
    </location>
</feature>
<dbReference type="EMBL" id="BHYM01000038">
    <property type="protein sequence ID" value="GCE40967.1"/>
    <property type="molecule type" value="Genomic_DNA"/>
</dbReference>
<name>A0A402CBV4_RHOWR</name>
<keyword evidence="3" id="KW-1185">Reference proteome</keyword>
<feature type="region of interest" description="Disordered" evidence="1">
    <location>
        <begin position="1"/>
        <end position="37"/>
    </location>
</feature>
<sequence>MVESAGGAPRRRTPEMSDPRRRNLVGSTGDEAVRRDP</sequence>
<accession>A0A402CBV4</accession>
<gene>
    <name evidence="2" type="ORF">Rhow_004610</name>
</gene>
<evidence type="ECO:0000313" key="3">
    <source>
        <dbReference type="Proteomes" id="UP000287519"/>
    </source>
</evidence>
<organism evidence="2 3">
    <name type="scientific">Rhodococcus wratislaviensis</name>
    <name type="common">Tsukamurella wratislaviensis</name>
    <dbReference type="NCBI Taxonomy" id="44752"/>
    <lineage>
        <taxon>Bacteria</taxon>
        <taxon>Bacillati</taxon>
        <taxon>Actinomycetota</taxon>
        <taxon>Actinomycetes</taxon>
        <taxon>Mycobacteriales</taxon>
        <taxon>Nocardiaceae</taxon>
        <taxon>Rhodococcus</taxon>
    </lineage>
</organism>
<evidence type="ECO:0000313" key="2">
    <source>
        <dbReference type="EMBL" id="GCE40967.1"/>
    </source>
</evidence>
<evidence type="ECO:0000256" key="1">
    <source>
        <dbReference type="SAM" id="MobiDB-lite"/>
    </source>
</evidence>
<comment type="caution">
    <text evidence="2">The sequence shown here is derived from an EMBL/GenBank/DDBJ whole genome shotgun (WGS) entry which is preliminary data.</text>
</comment>
<reference evidence="2 3" key="1">
    <citation type="submission" date="2018-11" db="EMBL/GenBank/DDBJ databases">
        <title>Microbial catabolism of amino acid.</title>
        <authorList>
            <person name="Hibi M."/>
            <person name="Ogawa J."/>
        </authorList>
    </citation>
    <scope>NUCLEOTIDE SEQUENCE [LARGE SCALE GENOMIC DNA]</scope>
    <source>
        <strain evidence="2 3">C31-06</strain>
    </source>
</reference>